<name>A0ABT6XYX5_ALISE</name>
<comment type="similarity">
    <text evidence="2 3">Belongs to the pyridoxal phosphate-binding protein YggS/PROSC family.</text>
</comment>
<feature type="modified residue" description="N6-(pyridoxal phosphate)lysine" evidence="2">
    <location>
        <position position="38"/>
    </location>
</feature>
<protein>
    <recommendedName>
        <fullName evidence="2">Pyridoxal phosphate homeostasis protein</fullName>
        <shortName evidence="2">PLP homeostasis protein</shortName>
    </recommendedName>
</protein>
<feature type="domain" description="Alanine racemase N-terminal" evidence="4">
    <location>
        <begin position="12"/>
        <end position="223"/>
    </location>
</feature>
<proteinExistence type="inferred from homology"/>
<dbReference type="Gene3D" id="3.20.20.10">
    <property type="entry name" value="Alanine racemase"/>
    <property type="match status" value="1"/>
</dbReference>
<dbReference type="NCBIfam" id="TIGR00044">
    <property type="entry name" value="YggS family pyridoxal phosphate-dependent enzyme"/>
    <property type="match status" value="1"/>
</dbReference>
<dbReference type="EMBL" id="JASGCB010000009">
    <property type="protein sequence ID" value="MDI9259997.1"/>
    <property type="molecule type" value="Genomic_DNA"/>
</dbReference>
<dbReference type="PANTHER" id="PTHR10146">
    <property type="entry name" value="PROLINE SYNTHETASE CO-TRANSCRIBED BACTERIAL HOMOLOG PROTEIN"/>
    <property type="match status" value="1"/>
</dbReference>
<accession>A0ABT6XYX5</accession>
<dbReference type="Pfam" id="PF01168">
    <property type="entry name" value="Ala_racemase_N"/>
    <property type="match status" value="1"/>
</dbReference>
<evidence type="ECO:0000256" key="3">
    <source>
        <dbReference type="RuleBase" id="RU004514"/>
    </source>
</evidence>
<evidence type="ECO:0000313" key="6">
    <source>
        <dbReference type="Proteomes" id="UP001529245"/>
    </source>
</evidence>
<dbReference type="InterPro" id="IPR011078">
    <property type="entry name" value="PyrdxlP_homeostasis"/>
</dbReference>
<sequence>MDYGFVPQRVEEIRARVARACARSGRDPAAVRLVAVTKTATPDVLPALLAAGIRDVAENRWQMARDKLAHPAAPSFEWHFIGTLQTNKVKYVVPRFAWVHSLDRPELARALSEEAVRRGALVNVLVQVNISGETQKHGVAPEEAEDLVRLARDLPGLAVRGLMTMAPMVDEPEDVRYVFTGLRALRDDLKSRLGLEAFDELSMGMSDDFEVAVEEGATMIRIGRRLVNP</sequence>
<keyword evidence="1 2" id="KW-0663">Pyridoxal phosphate</keyword>
<comment type="function">
    <text evidence="2">Pyridoxal 5'-phosphate (PLP)-binding protein, which is involved in PLP homeostasis.</text>
</comment>
<evidence type="ECO:0000313" key="5">
    <source>
        <dbReference type="EMBL" id="MDI9259997.1"/>
    </source>
</evidence>
<organism evidence="5 6">
    <name type="scientific">Alicyclobacillus sendaiensis PA2</name>
    <dbReference type="NCBI Taxonomy" id="3029425"/>
    <lineage>
        <taxon>Bacteria</taxon>
        <taxon>Bacillati</taxon>
        <taxon>Bacillota</taxon>
        <taxon>Bacilli</taxon>
        <taxon>Bacillales</taxon>
        <taxon>Alicyclobacillaceae</taxon>
        <taxon>Alicyclobacillus</taxon>
    </lineage>
</organism>
<evidence type="ECO:0000256" key="2">
    <source>
        <dbReference type="HAMAP-Rule" id="MF_02087"/>
    </source>
</evidence>
<dbReference type="RefSeq" id="WP_283203512.1">
    <property type="nucleotide sequence ID" value="NZ_JASGCB010000009.1"/>
</dbReference>
<dbReference type="SUPFAM" id="SSF51419">
    <property type="entry name" value="PLP-binding barrel"/>
    <property type="match status" value="1"/>
</dbReference>
<dbReference type="HAMAP" id="MF_02087">
    <property type="entry name" value="PLP_homeostasis"/>
    <property type="match status" value="1"/>
</dbReference>
<evidence type="ECO:0000259" key="4">
    <source>
        <dbReference type="Pfam" id="PF01168"/>
    </source>
</evidence>
<dbReference type="CDD" id="cd00635">
    <property type="entry name" value="PLPDE_III_YBL036c_like"/>
    <property type="match status" value="1"/>
</dbReference>
<dbReference type="PIRSF" id="PIRSF004848">
    <property type="entry name" value="YBL036c_PLPDEIII"/>
    <property type="match status" value="1"/>
</dbReference>
<keyword evidence="6" id="KW-1185">Reference proteome</keyword>
<reference evidence="5 6" key="1">
    <citation type="submission" date="2023-04" db="EMBL/GenBank/DDBJ databases">
        <title>A. sendaiensis sub sp. chiapanensis a novel subspecie with specific adaptation in bacterial cell wall isolated from an active volcano.</title>
        <authorList>
            <person name="Alvarez Gutierrez P.E."/>
            <person name="Ortiz Cortes L.Y."/>
        </authorList>
    </citation>
    <scope>NUCLEOTIDE SEQUENCE [LARGE SCALE GENOMIC DNA]</scope>
    <source>
        <strain evidence="5 6">PA2</strain>
    </source>
</reference>
<gene>
    <name evidence="5" type="ORF">QID03_07315</name>
</gene>
<dbReference type="PANTHER" id="PTHR10146:SF14">
    <property type="entry name" value="PYRIDOXAL PHOSPHATE HOMEOSTASIS PROTEIN"/>
    <property type="match status" value="1"/>
</dbReference>
<dbReference type="InterPro" id="IPR001608">
    <property type="entry name" value="Ala_racemase_N"/>
</dbReference>
<evidence type="ECO:0000256" key="1">
    <source>
        <dbReference type="ARBA" id="ARBA00022898"/>
    </source>
</evidence>
<dbReference type="PROSITE" id="PS01211">
    <property type="entry name" value="UPF0001"/>
    <property type="match status" value="1"/>
</dbReference>
<dbReference type="InterPro" id="IPR029066">
    <property type="entry name" value="PLP-binding_barrel"/>
</dbReference>
<comment type="caution">
    <text evidence="5">The sequence shown here is derived from an EMBL/GenBank/DDBJ whole genome shotgun (WGS) entry which is preliminary data.</text>
</comment>
<dbReference type="Proteomes" id="UP001529245">
    <property type="component" value="Unassembled WGS sequence"/>
</dbReference>